<name>A0ABR3XUF5_9PEZI</name>
<dbReference type="Pfam" id="PF01565">
    <property type="entry name" value="FAD_binding_4"/>
    <property type="match status" value="1"/>
</dbReference>
<evidence type="ECO:0000259" key="5">
    <source>
        <dbReference type="PROSITE" id="PS51387"/>
    </source>
</evidence>
<dbReference type="InterPro" id="IPR016169">
    <property type="entry name" value="FAD-bd_PCMH_sub2"/>
</dbReference>
<dbReference type="PROSITE" id="PS51387">
    <property type="entry name" value="FAD_PCMH"/>
    <property type="match status" value="1"/>
</dbReference>
<feature type="domain" description="FAD-binding PCMH-type" evidence="5">
    <location>
        <begin position="32"/>
        <end position="204"/>
    </location>
</feature>
<dbReference type="InterPro" id="IPR050416">
    <property type="entry name" value="FAD-linked_Oxidoreductase"/>
</dbReference>
<keyword evidence="3" id="KW-0274">FAD</keyword>
<evidence type="ECO:0000256" key="2">
    <source>
        <dbReference type="ARBA" id="ARBA00022630"/>
    </source>
</evidence>
<dbReference type="Gene3D" id="3.40.462.20">
    <property type="match status" value="1"/>
</dbReference>
<gene>
    <name evidence="6" type="ORF">VTK73DRAFT_7087</name>
</gene>
<dbReference type="InterPro" id="IPR006094">
    <property type="entry name" value="Oxid_FAD_bind_N"/>
</dbReference>
<keyword evidence="7" id="KW-1185">Reference proteome</keyword>
<dbReference type="SUPFAM" id="SSF56176">
    <property type="entry name" value="FAD-binding/transporter-associated domain-like"/>
    <property type="match status" value="1"/>
</dbReference>
<reference evidence="6 7" key="1">
    <citation type="journal article" date="2024" name="Commun. Biol.">
        <title>Comparative genomic analysis of thermophilic fungi reveals convergent evolutionary adaptations and gene losses.</title>
        <authorList>
            <person name="Steindorff A.S."/>
            <person name="Aguilar-Pontes M.V."/>
            <person name="Robinson A.J."/>
            <person name="Andreopoulos B."/>
            <person name="LaButti K."/>
            <person name="Kuo A."/>
            <person name="Mondo S."/>
            <person name="Riley R."/>
            <person name="Otillar R."/>
            <person name="Haridas S."/>
            <person name="Lipzen A."/>
            <person name="Grimwood J."/>
            <person name="Schmutz J."/>
            <person name="Clum A."/>
            <person name="Reid I.D."/>
            <person name="Moisan M.C."/>
            <person name="Butler G."/>
            <person name="Nguyen T.T.M."/>
            <person name="Dewar K."/>
            <person name="Conant G."/>
            <person name="Drula E."/>
            <person name="Henrissat B."/>
            <person name="Hansel C."/>
            <person name="Singer S."/>
            <person name="Hutchinson M.I."/>
            <person name="de Vries R.P."/>
            <person name="Natvig D.O."/>
            <person name="Powell A.J."/>
            <person name="Tsang A."/>
            <person name="Grigoriev I.V."/>
        </authorList>
    </citation>
    <scope>NUCLEOTIDE SEQUENCE [LARGE SCALE GENOMIC DNA]</scope>
    <source>
        <strain evidence="6 7">ATCC 24622</strain>
    </source>
</reference>
<keyword evidence="2" id="KW-0285">Flavoprotein</keyword>
<comment type="caution">
    <text evidence="6">The sequence shown here is derived from an EMBL/GenBank/DDBJ whole genome shotgun (WGS) entry which is preliminary data.</text>
</comment>
<proteinExistence type="inferred from homology"/>
<protein>
    <recommendedName>
        <fullName evidence="5">FAD-binding PCMH-type domain-containing protein</fullName>
    </recommendedName>
</protein>
<accession>A0ABR3XUF5</accession>
<dbReference type="Proteomes" id="UP001586593">
    <property type="component" value="Unassembled WGS sequence"/>
</dbReference>
<dbReference type="InterPro" id="IPR036318">
    <property type="entry name" value="FAD-bd_PCMH-like_sf"/>
</dbReference>
<organism evidence="6 7">
    <name type="scientific">Phialemonium thermophilum</name>
    <dbReference type="NCBI Taxonomy" id="223376"/>
    <lineage>
        <taxon>Eukaryota</taxon>
        <taxon>Fungi</taxon>
        <taxon>Dikarya</taxon>
        <taxon>Ascomycota</taxon>
        <taxon>Pezizomycotina</taxon>
        <taxon>Sordariomycetes</taxon>
        <taxon>Sordariomycetidae</taxon>
        <taxon>Cephalothecales</taxon>
        <taxon>Cephalothecaceae</taxon>
        <taxon>Phialemonium</taxon>
    </lineage>
</organism>
<dbReference type="InterPro" id="IPR016167">
    <property type="entry name" value="FAD-bd_PCMH_sub1"/>
</dbReference>
<dbReference type="PANTHER" id="PTHR42973">
    <property type="entry name" value="BINDING OXIDOREDUCTASE, PUTATIVE (AFU_ORTHOLOGUE AFUA_1G17690)-RELATED"/>
    <property type="match status" value="1"/>
</dbReference>
<evidence type="ECO:0000256" key="1">
    <source>
        <dbReference type="ARBA" id="ARBA00005466"/>
    </source>
</evidence>
<evidence type="ECO:0000313" key="6">
    <source>
        <dbReference type="EMBL" id="KAL1879356.1"/>
    </source>
</evidence>
<sequence length="467" mass="49962">MSHDTSTFKCEVVVPDGSAQLHDVISRWSDGGVDVPALVVRPQTESDIVDAITYAKQHGLRLIPANGGHATFVPIDSKTLYLDMNNFNEVALDSSAQVVRIGGGASVRHVVSTLTPKGFYTVWPNSNAVGYVGALLGGGSHSLNGVHGLMVDSVISFRLITASGNLLTVSAASSGEELKLFHALRGAGPGLGVVVSVTMKAFRISDLNLTDDKVWLRTLVFPPTAIDAAAEAFEQLQPPSARLLAVLLFVRSPPGSPNPGAPIVMLNAVYHGPSSEAEALASPLFDARVLANTVKAESRSIPIANVNDSFEPFNVHGGYKDCAQCFLKSLSRENIKAGYQKWLEATGAHEDAKKSFCVIGCYNTEQLVRNGKAEGPNSSFFASRDRGISVLSFLWSESPATRKALLDSSDSFVSELRRGATDPPRSFQNAMRPGLDLHEVYGDAIPELKRVKGVWDPAGLFWSPYAG</sequence>
<dbReference type="EMBL" id="JAZHXJ010000043">
    <property type="protein sequence ID" value="KAL1879356.1"/>
    <property type="molecule type" value="Genomic_DNA"/>
</dbReference>
<evidence type="ECO:0000256" key="4">
    <source>
        <dbReference type="ARBA" id="ARBA00023002"/>
    </source>
</evidence>
<keyword evidence="4" id="KW-0560">Oxidoreductase</keyword>
<dbReference type="Gene3D" id="3.30.43.10">
    <property type="entry name" value="Uridine Diphospho-n-acetylenolpyruvylglucosamine Reductase, domain 2"/>
    <property type="match status" value="1"/>
</dbReference>
<dbReference type="Gene3D" id="3.30.465.10">
    <property type="match status" value="1"/>
</dbReference>
<evidence type="ECO:0000313" key="7">
    <source>
        <dbReference type="Proteomes" id="UP001586593"/>
    </source>
</evidence>
<dbReference type="InterPro" id="IPR016166">
    <property type="entry name" value="FAD-bd_PCMH"/>
</dbReference>
<dbReference type="PANTHER" id="PTHR42973:SF7">
    <property type="entry name" value="FAD-BINDING PCMH-TYPE DOMAIN-CONTAINING PROTEIN"/>
    <property type="match status" value="1"/>
</dbReference>
<evidence type="ECO:0000256" key="3">
    <source>
        <dbReference type="ARBA" id="ARBA00022827"/>
    </source>
</evidence>
<comment type="similarity">
    <text evidence="1">Belongs to the oxygen-dependent FAD-linked oxidoreductase family.</text>
</comment>